<feature type="region of interest" description="Disordered" evidence="8">
    <location>
        <begin position="101"/>
        <end position="255"/>
    </location>
</feature>
<evidence type="ECO:0000256" key="1">
    <source>
        <dbReference type="ARBA" id="ARBA00005753"/>
    </source>
</evidence>
<evidence type="ECO:0000256" key="4">
    <source>
        <dbReference type="ARBA" id="ARBA00022566"/>
    </source>
</evidence>
<dbReference type="PANTHER" id="PTHR11635:SF152">
    <property type="entry name" value="CAMP-DEPENDENT PROTEIN KINASE TYPE I REGULATORY SUBUNIT-RELATED"/>
    <property type="match status" value="1"/>
</dbReference>
<dbReference type="GO" id="GO:0005829">
    <property type="term" value="C:cytosol"/>
    <property type="evidence" value="ECO:0007669"/>
    <property type="project" value="TreeGrafter"/>
</dbReference>
<sequence>MDYASFSIQYNSPPHIVCSLPPTEAQMSAAYASTYAELVADLTRDVQRAQPRDVLQYCANWFNSRLQEQRTRIRDAFQAQAFGRPSAAAGLTDELFVDRAIPPRGSVPNGNMSVASSVRSSPMPSHSQPQPQPLLPQQQTTPQPPAQQPSNPFALSSGSAFSLVPGARLADPFAPTASPRPRPGQRAVTPSRHMTIHEEEEPPTPSSPAGPVSSGSPAFLAPPPSALGRRVSVSAESITPSASGSLPPMPSYPKSADQLQRIKASIANAFLFRNLDTEQEKAVLGAMQERSVPAGERVIEQGADGDYFYVVESGALDCFVKRAGDEGGVGDEFHPTFGRKVLTYTTGGTFGELALMYNAPRAATIVAIEPSTLWALDRMSFRSIILSVANRKRKMYERFLATVPLLETLDASERSRIADVLEPRTYNEGESVVEEGDPGNEFFIIESGEATAFKRVKGEDGELRDDVVMKYGPGDFFGGKHPISPPVKSRLNKLLAELALLHRAPRAATVRASVSDANGEPNKLKVAVLDAQAFTRLLGNLKSLLDRHATQHYRRN</sequence>
<evidence type="ECO:0000256" key="3">
    <source>
        <dbReference type="ARBA" id="ARBA00022553"/>
    </source>
</evidence>
<dbReference type="EMBL" id="CAJMWT010005314">
    <property type="protein sequence ID" value="CAE6504381.1"/>
    <property type="molecule type" value="Genomic_DNA"/>
</dbReference>
<dbReference type="SMART" id="SM00100">
    <property type="entry name" value="cNMP"/>
    <property type="match status" value="2"/>
</dbReference>
<gene>
    <name evidence="10" type="ORF">RDB_LOCUS143881</name>
</gene>
<dbReference type="Gene3D" id="2.60.120.10">
    <property type="entry name" value="Jelly Rolls"/>
    <property type="match status" value="2"/>
</dbReference>
<evidence type="ECO:0000256" key="6">
    <source>
        <dbReference type="ARBA" id="ARBA00022741"/>
    </source>
</evidence>
<dbReference type="PROSITE" id="PS00889">
    <property type="entry name" value="CNMP_BINDING_2"/>
    <property type="match status" value="1"/>
</dbReference>
<dbReference type="SUPFAM" id="SSF51206">
    <property type="entry name" value="cAMP-binding domain-like"/>
    <property type="match status" value="2"/>
</dbReference>
<evidence type="ECO:0000313" key="11">
    <source>
        <dbReference type="Proteomes" id="UP000663843"/>
    </source>
</evidence>
<dbReference type="GO" id="GO:0033554">
    <property type="term" value="P:cellular response to stress"/>
    <property type="evidence" value="ECO:0007669"/>
    <property type="project" value="UniProtKB-ARBA"/>
</dbReference>
<dbReference type="InterPro" id="IPR014710">
    <property type="entry name" value="RmlC-like_jellyroll"/>
</dbReference>
<evidence type="ECO:0000256" key="2">
    <source>
        <dbReference type="ARBA" id="ARBA00020355"/>
    </source>
</evidence>
<dbReference type="AlphaFoldDB" id="A0A8H3D278"/>
<reference evidence="10" key="1">
    <citation type="submission" date="2021-01" db="EMBL/GenBank/DDBJ databases">
        <authorList>
            <person name="Kaushik A."/>
        </authorList>
    </citation>
    <scope>NUCLEOTIDE SEQUENCE</scope>
    <source>
        <strain evidence="10">AG2-2IIIB</strain>
    </source>
</reference>
<dbReference type="CDD" id="cd12098">
    <property type="entry name" value="DD_R_ScPKA-like"/>
    <property type="match status" value="1"/>
</dbReference>
<proteinExistence type="inferred from homology"/>
<comment type="caution">
    <text evidence="10">The sequence shown here is derived from an EMBL/GenBank/DDBJ whole genome shotgun (WGS) entry which is preliminary data.</text>
</comment>
<protein>
    <recommendedName>
        <fullName evidence="2">cAMP-dependent protein kinase regulatory subunit</fullName>
    </recommendedName>
</protein>
<evidence type="ECO:0000256" key="5">
    <source>
        <dbReference type="ARBA" id="ARBA00022737"/>
    </source>
</evidence>
<feature type="compositionally biased region" description="Polar residues" evidence="8">
    <location>
        <begin position="234"/>
        <end position="244"/>
    </location>
</feature>
<dbReference type="InterPro" id="IPR018488">
    <property type="entry name" value="cNMP-bd_CS"/>
</dbReference>
<evidence type="ECO:0000313" key="10">
    <source>
        <dbReference type="EMBL" id="CAE6504381.1"/>
    </source>
</evidence>
<evidence type="ECO:0000256" key="8">
    <source>
        <dbReference type="SAM" id="MobiDB-lite"/>
    </source>
</evidence>
<keyword evidence="3" id="KW-0597">Phosphoprotein</keyword>
<keyword evidence="4" id="KW-0116">cAMP-binding</keyword>
<feature type="compositionally biased region" description="Low complexity" evidence="8">
    <location>
        <begin position="209"/>
        <end position="219"/>
    </location>
</feature>
<dbReference type="SMART" id="SM00394">
    <property type="entry name" value="RIIa"/>
    <property type="match status" value="1"/>
</dbReference>
<dbReference type="PROSITE" id="PS50042">
    <property type="entry name" value="CNMP_BINDING_3"/>
    <property type="match status" value="2"/>
</dbReference>
<dbReference type="InterPro" id="IPR018490">
    <property type="entry name" value="cNMP-bd_dom_sf"/>
</dbReference>
<dbReference type="InterPro" id="IPR000595">
    <property type="entry name" value="cNMP-bd_dom"/>
</dbReference>
<dbReference type="SUPFAM" id="SSF47391">
    <property type="entry name" value="Dimerization-anchoring domain of cAMP-dependent PK regulatory subunit"/>
    <property type="match status" value="1"/>
</dbReference>
<dbReference type="FunFam" id="2.60.120.10:FF:000039">
    <property type="entry name" value="cAMP-dependent protein kinase regulatory subunit"/>
    <property type="match status" value="1"/>
</dbReference>
<evidence type="ECO:0000259" key="9">
    <source>
        <dbReference type="PROSITE" id="PS50042"/>
    </source>
</evidence>
<dbReference type="CDD" id="cd00038">
    <property type="entry name" value="CAP_ED"/>
    <property type="match status" value="2"/>
</dbReference>
<comment type="similarity">
    <text evidence="1">Belongs to the cAMP-dependent kinase regulatory chain family.</text>
</comment>
<accession>A0A8H3D278</accession>
<keyword evidence="5" id="KW-0677">Repeat</keyword>
<dbReference type="PANTHER" id="PTHR11635">
    <property type="entry name" value="CAMP-DEPENDENT PROTEIN KINASE REGULATORY CHAIN"/>
    <property type="match status" value="1"/>
</dbReference>
<dbReference type="GO" id="GO:0004862">
    <property type="term" value="F:cAMP-dependent protein kinase inhibitor activity"/>
    <property type="evidence" value="ECO:0007669"/>
    <property type="project" value="TreeGrafter"/>
</dbReference>
<dbReference type="InterPro" id="IPR003117">
    <property type="entry name" value="cAMP_dep_PK_reg_su_I/II_a/b"/>
</dbReference>
<dbReference type="Gene3D" id="1.20.890.10">
    <property type="entry name" value="cAMP-dependent protein kinase regulatory subunit, dimerization-anchoring domain"/>
    <property type="match status" value="1"/>
</dbReference>
<dbReference type="Pfam" id="PF02197">
    <property type="entry name" value="RIIa"/>
    <property type="match status" value="1"/>
</dbReference>
<feature type="compositionally biased region" description="Low complexity" evidence="8">
    <location>
        <begin position="112"/>
        <end position="141"/>
    </location>
</feature>
<evidence type="ECO:0000256" key="7">
    <source>
        <dbReference type="ARBA" id="ARBA00023149"/>
    </source>
</evidence>
<dbReference type="GO" id="GO:0005634">
    <property type="term" value="C:nucleus"/>
    <property type="evidence" value="ECO:0007669"/>
    <property type="project" value="TreeGrafter"/>
</dbReference>
<dbReference type="GO" id="GO:0034236">
    <property type="term" value="F:protein kinase A catalytic subunit binding"/>
    <property type="evidence" value="ECO:0007669"/>
    <property type="project" value="TreeGrafter"/>
</dbReference>
<feature type="domain" description="Cyclic nucleotide-binding" evidence="9">
    <location>
        <begin position="271"/>
        <end position="402"/>
    </location>
</feature>
<dbReference type="InterPro" id="IPR050503">
    <property type="entry name" value="cAMP-dep_PK_reg_su-like"/>
</dbReference>
<organism evidence="10 11">
    <name type="scientific">Rhizoctonia solani</name>
    <dbReference type="NCBI Taxonomy" id="456999"/>
    <lineage>
        <taxon>Eukaryota</taxon>
        <taxon>Fungi</taxon>
        <taxon>Dikarya</taxon>
        <taxon>Basidiomycota</taxon>
        <taxon>Agaricomycotina</taxon>
        <taxon>Agaricomycetes</taxon>
        <taxon>Cantharellales</taxon>
        <taxon>Ceratobasidiaceae</taxon>
        <taxon>Rhizoctonia</taxon>
    </lineage>
</organism>
<dbReference type="Proteomes" id="UP000663843">
    <property type="component" value="Unassembled WGS sequence"/>
</dbReference>
<name>A0A8H3D278_9AGAM</name>
<dbReference type="PROSITE" id="PS00888">
    <property type="entry name" value="CNMP_BINDING_1"/>
    <property type="match status" value="2"/>
</dbReference>
<dbReference type="GO" id="GO:0030552">
    <property type="term" value="F:cAMP binding"/>
    <property type="evidence" value="ECO:0007669"/>
    <property type="project" value="UniProtKB-KW"/>
</dbReference>
<dbReference type="GO" id="GO:0005952">
    <property type="term" value="C:cAMP-dependent protein kinase complex"/>
    <property type="evidence" value="ECO:0007669"/>
    <property type="project" value="InterPro"/>
</dbReference>
<dbReference type="Pfam" id="PF00027">
    <property type="entry name" value="cNMP_binding"/>
    <property type="match status" value="2"/>
</dbReference>
<keyword evidence="7" id="KW-0114">cAMP</keyword>
<feature type="domain" description="Cyclic nucleotide-binding" evidence="9">
    <location>
        <begin position="405"/>
        <end position="555"/>
    </location>
</feature>
<keyword evidence="6" id="KW-0547">Nucleotide-binding</keyword>
<dbReference type="PRINTS" id="PR00103">
    <property type="entry name" value="CAMPKINASE"/>
</dbReference>